<dbReference type="AlphaFoldDB" id="A0A9X2PJ25"/>
<comment type="caution">
    <text evidence="2">The sequence shown here is derived from an EMBL/GenBank/DDBJ whole genome shotgun (WGS) entry which is preliminary data.</text>
</comment>
<evidence type="ECO:0000256" key="1">
    <source>
        <dbReference type="SAM" id="Phobius"/>
    </source>
</evidence>
<keyword evidence="1" id="KW-1133">Transmembrane helix</keyword>
<feature type="transmembrane region" description="Helical" evidence="1">
    <location>
        <begin position="73"/>
        <end position="90"/>
    </location>
</feature>
<evidence type="ECO:0000313" key="2">
    <source>
        <dbReference type="EMBL" id="MCS0497040.1"/>
    </source>
</evidence>
<dbReference type="EMBL" id="JANTHZ010000009">
    <property type="protein sequence ID" value="MCS0497040.1"/>
    <property type="molecule type" value="Genomic_DNA"/>
</dbReference>
<dbReference type="Pfam" id="PF12966">
    <property type="entry name" value="AtpR"/>
    <property type="match status" value="1"/>
</dbReference>
<dbReference type="RefSeq" id="WP_258734195.1">
    <property type="nucleotide sequence ID" value="NZ_JANTHZ010000009.1"/>
</dbReference>
<dbReference type="InterPro" id="IPR017581">
    <property type="entry name" value="AtpR-like"/>
</dbReference>
<feature type="transmembrane region" description="Helical" evidence="1">
    <location>
        <begin position="12"/>
        <end position="35"/>
    </location>
</feature>
<dbReference type="Proteomes" id="UP001151088">
    <property type="component" value="Unassembled WGS sequence"/>
</dbReference>
<reference evidence="2" key="1">
    <citation type="submission" date="2022-08" db="EMBL/GenBank/DDBJ databases">
        <authorList>
            <person name="Li F."/>
        </authorList>
    </citation>
    <scope>NUCLEOTIDE SEQUENCE</scope>
    <source>
        <strain evidence="2">MQZ15Z-1</strain>
    </source>
</reference>
<keyword evidence="3" id="KW-1185">Reference proteome</keyword>
<evidence type="ECO:0000313" key="3">
    <source>
        <dbReference type="Proteomes" id="UP001151088"/>
    </source>
</evidence>
<sequence length="98" mass="10288">MTDIATHLPTAQTALLVALGLAVGALLGLVYFATLRWNTGLYLGRSFALALGLQLFRFAVLGGAFYALARLGAGPLLAAAIGLLVTRRFYLRRAGGLP</sequence>
<proteinExistence type="predicted"/>
<keyword evidence="1" id="KW-0472">Membrane</keyword>
<protein>
    <recommendedName>
        <fullName evidence="4">ATP synthase subunit I</fullName>
    </recommendedName>
</protein>
<accession>A0A9X2PJ25</accession>
<gene>
    <name evidence="2" type="ORF">NVS89_18295</name>
</gene>
<name>A0A9X2PJ25_9HYPH</name>
<keyword evidence="1" id="KW-0812">Transmembrane</keyword>
<evidence type="ECO:0008006" key="4">
    <source>
        <dbReference type="Google" id="ProtNLM"/>
    </source>
</evidence>
<organism evidence="2 3">
    <name type="scientific">Ancylobacter mangrovi</name>
    <dbReference type="NCBI Taxonomy" id="2972472"/>
    <lineage>
        <taxon>Bacteria</taxon>
        <taxon>Pseudomonadati</taxon>
        <taxon>Pseudomonadota</taxon>
        <taxon>Alphaproteobacteria</taxon>
        <taxon>Hyphomicrobiales</taxon>
        <taxon>Xanthobacteraceae</taxon>
        <taxon>Ancylobacter</taxon>
    </lineage>
</organism>